<organism evidence="1">
    <name type="scientific">Billgrantia gudaonensis</name>
    <dbReference type="NCBI Taxonomy" id="376427"/>
    <lineage>
        <taxon>Bacteria</taxon>
        <taxon>Pseudomonadati</taxon>
        <taxon>Pseudomonadota</taxon>
        <taxon>Gammaproteobacteria</taxon>
        <taxon>Oceanospirillales</taxon>
        <taxon>Halomonadaceae</taxon>
        <taxon>Billgrantia</taxon>
    </lineage>
</organism>
<gene>
    <name evidence="1" type="ORF">DSL92_07245</name>
</gene>
<dbReference type="AlphaFoldDB" id="A0A432JIG5"/>
<proteinExistence type="predicted"/>
<comment type="caution">
    <text evidence="1">The sequence shown here is derived from an EMBL/GenBank/DDBJ whole genome shotgun (WGS) entry which is preliminary data.</text>
</comment>
<evidence type="ECO:0000313" key="1">
    <source>
        <dbReference type="EMBL" id="RUA22186.1"/>
    </source>
</evidence>
<reference evidence="1" key="1">
    <citation type="submission" date="2018-12" db="EMBL/GenBank/DDBJ databases">
        <authorList>
            <person name="Jadhav K."/>
            <person name="Kushwaha B."/>
            <person name="Jadhav I."/>
        </authorList>
    </citation>
    <scope>NUCLEOTIDE SEQUENCE [LARGE SCALE GENOMIC DNA]</scope>
    <source>
        <strain evidence="1">SBS 10</strain>
    </source>
</reference>
<protein>
    <submittedName>
        <fullName evidence="1">Uncharacterized protein</fullName>
    </submittedName>
</protein>
<accession>A0A432JIG5</accession>
<dbReference type="EMBL" id="RXHI01000022">
    <property type="protein sequence ID" value="RUA22186.1"/>
    <property type="molecule type" value="Genomic_DNA"/>
</dbReference>
<sequence>MRDIGLATLEQWLAVPVVFLDSHTEDGDLAVRAGFPPTSPWMDRRCSGAMVLAASPAIGFRTEEQPTLRWRSCRSSSNRGYWGRRAGAGGA</sequence>
<name>A0A432JIG5_9GAMM</name>